<comment type="caution">
    <text evidence="11">The sequence shown here is derived from an EMBL/GenBank/DDBJ whole genome shotgun (WGS) entry which is preliminary data.</text>
</comment>
<keyword evidence="12" id="KW-1185">Reference proteome</keyword>
<feature type="compositionally biased region" description="Polar residues" evidence="8">
    <location>
        <begin position="105"/>
        <end position="116"/>
    </location>
</feature>
<dbReference type="SUPFAM" id="SSF90188">
    <property type="entry name" value="Somatomedin B domain"/>
    <property type="match status" value="1"/>
</dbReference>
<comment type="subcellular location">
    <subcellularLocation>
        <location evidence="1">Secreted</location>
    </subcellularLocation>
</comment>
<protein>
    <submittedName>
        <fullName evidence="11">Proteoglycan 4-like isoform X3</fullName>
    </submittedName>
</protein>
<dbReference type="PRINTS" id="PR00022">
    <property type="entry name" value="SOMATOMEDINB"/>
</dbReference>
<dbReference type="Pfam" id="PF01033">
    <property type="entry name" value="Somatomedin_B"/>
    <property type="match status" value="1"/>
</dbReference>
<evidence type="ECO:0000313" key="12">
    <source>
        <dbReference type="Proteomes" id="UP000290572"/>
    </source>
</evidence>
<feature type="repeat" description="Hemopexin" evidence="7">
    <location>
        <begin position="482"/>
        <end position="529"/>
    </location>
</feature>
<dbReference type="InterPro" id="IPR051298">
    <property type="entry name" value="Heme_transport/Cell_adhesion"/>
</dbReference>
<evidence type="ECO:0000256" key="3">
    <source>
        <dbReference type="ARBA" id="ARBA00022729"/>
    </source>
</evidence>
<dbReference type="SMART" id="SM00201">
    <property type="entry name" value="SO"/>
    <property type="match status" value="1"/>
</dbReference>
<dbReference type="PROSITE" id="PS50958">
    <property type="entry name" value="SMB_2"/>
    <property type="match status" value="1"/>
</dbReference>
<dbReference type="Proteomes" id="UP000290572">
    <property type="component" value="Unassembled WGS sequence"/>
</dbReference>
<organism evidence="11 12">
    <name type="scientific">Labeo rohita</name>
    <name type="common">Indian major carp</name>
    <name type="synonym">Cyprinus rohita</name>
    <dbReference type="NCBI Taxonomy" id="84645"/>
    <lineage>
        <taxon>Eukaryota</taxon>
        <taxon>Metazoa</taxon>
        <taxon>Chordata</taxon>
        <taxon>Craniata</taxon>
        <taxon>Vertebrata</taxon>
        <taxon>Euteleostomi</taxon>
        <taxon>Actinopterygii</taxon>
        <taxon>Neopterygii</taxon>
        <taxon>Teleostei</taxon>
        <taxon>Ostariophysi</taxon>
        <taxon>Cypriniformes</taxon>
        <taxon>Cyprinidae</taxon>
        <taxon>Labeoninae</taxon>
        <taxon>Labeonini</taxon>
        <taxon>Labeo</taxon>
    </lineage>
</organism>
<dbReference type="EMBL" id="QBIY01012771">
    <property type="protein sequence ID" value="RXN16814.1"/>
    <property type="molecule type" value="Genomic_DNA"/>
</dbReference>
<gene>
    <name evidence="11" type="ORF">ROHU_027291</name>
</gene>
<dbReference type="GO" id="GO:0005044">
    <property type="term" value="F:scavenger receptor activity"/>
    <property type="evidence" value="ECO:0007669"/>
    <property type="project" value="InterPro"/>
</dbReference>
<dbReference type="STRING" id="84645.A0A498MBZ9"/>
<keyword evidence="5" id="KW-1015">Disulfide bond</keyword>
<reference evidence="11 12" key="1">
    <citation type="submission" date="2018-03" db="EMBL/GenBank/DDBJ databases">
        <title>Draft genome sequence of Rohu Carp (Labeo rohita).</title>
        <authorList>
            <person name="Das P."/>
            <person name="Kushwaha B."/>
            <person name="Joshi C.G."/>
            <person name="Kumar D."/>
            <person name="Nagpure N.S."/>
            <person name="Sahoo L."/>
            <person name="Das S.P."/>
            <person name="Bit A."/>
            <person name="Patnaik S."/>
            <person name="Meher P.K."/>
            <person name="Jayasankar P."/>
            <person name="Koringa P.G."/>
            <person name="Patel N.V."/>
            <person name="Hinsu A.T."/>
            <person name="Kumar R."/>
            <person name="Pandey M."/>
            <person name="Agarwal S."/>
            <person name="Srivastava S."/>
            <person name="Singh M."/>
            <person name="Iquebal M.A."/>
            <person name="Jaiswal S."/>
            <person name="Angadi U.B."/>
            <person name="Kumar N."/>
            <person name="Raza M."/>
            <person name="Shah T.M."/>
            <person name="Rai A."/>
            <person name="Jena J.K."/>
        </authorList>
    </citation>
    <scope>NUCLEOTIDE SEQUENCE [LARGE SCALE GENOMIC DNA]</scope>
    <source>
        <strain evidence="11">DASCIFA01</strain>
        <tissue evidence="11">Testis</tissue>
    </source>
</reference>
<feature type="region of interest" description="Disordered" evidence="8">
    <location>
        <begin position="69"/>
        <end position="425"/>
    </location>
</feature>
<evidence type="ECO:0000256" key="5">
    <source>
        <dbReference type="ARBA" id="ARBA00023157"/>
    </source>
</evidence>
<evidence type="ECO:0000256" key="6">
    <source>
        <dbReference type="ARBA" id="ARBA00023180"/>
    </source>
</evidence>
<dbReference type="GO" id="GO:0006955">
    <property type="term" value="P:immune response"/>
    <property type="evidence" value="ECO:0007669"/>
    <property type="project" value="InterPro"/>
</dbReference>
<dbReference type="GO" id="GO:0005615">
    <property type="term" value="C:extracellular space"/>
    <property type="evidence" value="ECO:0007669"/>
    <property type="project" value="TreeGrafter"/>
</dbReference>
<evidence type="ECO:0000256" key="9">
    <source>
        <dbReference type="SAM" id="SignalP"/>
    </source>
</evidence>
<feature type="compositionally biased region" description="Polar residues" evidence="8">
    <location>
        <begin position="123"/>
        <end position="196"/>
    </location>
</feature>
<evidence type="ECO:0000259" key="10">
    <source>
        <dbReference type="PROSITE" id="PS50958"/>
    </source>
</evidence>
<feature type="signal peptide" evidence="9">
    <location>
        <begin position="1"/>
        <end position="19"/>
    </location>
</feature>
<keyword evidence="6" id="KW-0325">Glycoprotein</keyword>
<dbReference type="GO" id="GO:0030247">
    <property type="term" value="F:polysaccharide binding"/>
    <property type="evidence" value="ECO:0007669"/>
    <property type="project" value="InterPro"/>
</dbReference>
<keyword evidence="2" id="KW-0964">Secreted</keyword>
<evidence type="ECO:0000256" key="1">
    <source>
        <dbReference type="ARBA" id="ARBA00004613"/>
    </source>
</evidence>
<dbReference type="PROSITE" id="PS00524">
    <property type="entry name" value="SMB_1"/>
    <property type="match status" value="1"/>
</dbReference>
<dbReference type="PANTHER" id="PTHR22917">
    <property type="entry name" value="HEMOPEXIN DOMAIN-CONTAINING PROTEIN"/>
    <property type="match status" value="1"/>
</dbReference>
<dbReference type="InterPro" id="IPR018486">
    <property type="entry name" value="Hemopexin_CS"/>
</dbReference>
<evidence type="ECO:0000256" key="2">
    <source>
        <dbReference type="ARBA" id="ARBA00022525"/>
    </source>
</evidence>
<feature type="compositionally biased region" description="Basic residues" evidence="8">
    <location>
        <begin position="373"/>
        <end position="383"/>
    </location>
</feature>
<dbReference type="PANTHER" id="PTHR22917:SF1">
    <property type="entry name" value="PROTEOGLYCAN 4"/>
    <property type="match status" value="1"/>
</dbReference>
<evidence type="ECO:0000313" key="11">
    <source>
        <dbReference type="EMBL" id="RXN16814.1"/>
    </source>
</evidence>
<proteinExistence type="predicted"/>
<dbReference type="Pfam" id="PF00045">
    <property type="entry name" value="Hemopexin"/>
    <property type="match status" value="1"/>
</dbReference>
<evidence type="ECO:0000256" key="7">
    <source>
        <dbReference type="PROSITE-ProRule" id="PRU01011"/>
    </source>
</evidence>
<evidence type="ECO:0000256" key="4">
    <source>
        <dbReference type="ARBA" id="ARBA00022737"/>
    </source>
</evidence>
<dbReference type="SMART" id="SM00120">
    <property type="entry name" value="HX"/>
    <property type="match status" value="3"/>
</dbReference>
<dbReference type="PROSITE" id="PS00024">
    <property type="entry name" value="HEMOPEXIN"/>
    <property type="match status" value="1"/>
</dbReference>
<dbReference type="CDD" id="cd00094">
    <property type="entry name" value="HX"/>
    <property type="match status" value="1"/>
</dbReference>
<dbReference type="InterPro" id="IPR000585">
    <property type="entry name" value="Hemopexin-like_dom"/>
</dbReference>
<name>A0A498MBZ9_LABRO</name>
<keyword evidence="3 9" id="KW-0732">Signal</keyword>
<dbReference type="InterPro" id="IPR020436">
    <property type="entry name" value="SMB_chordata"/>
</dbReference>
<dbReference type="AlphaFoldDB" id="A0A498MBZ9"/>
<keyword evidence="4" id="KW-0677">Repeat</keyword>
<feature type="compositionally biased region" description="Polar residues" evidence="8">
    <location>
        <begin position="254"/>
        <end position="358"/>
    </location>
</feature>
<dbReference type="SUPFAM" id="SSF50923">
    <property type="entry name" value="Hemopexin-like domain"/>
    <property type="match status" value="1"/>
</dbReference>
<dbReference type="InterPro" id="IPR036024">
    <property type="entry name" value="Somatomedin_B-like_dom_sf"/>
</dbReference>
<dbReference type="PROSITE" id="PS51642">
    <property type="entry name" value="HEMOPEXIN_2"/>
    <property type="match status" value="1"/>
</dbReference>
<dbReference type="InterPro" id="IPR036375">
    <property type="entry name" value="Hemopexin-like_dom_sf"/>
</dbReference>
<dbReference type="Gene3D" id="4.10.410.20">
    <property type="match status" value="1"/>
</dbReference>
<feature type="domain" description="SMB" evidence="10">
    <location>
        <begin position="20"/>
        <end position="63"/>
    </location>
</feature>
<sequence>MATYLPLLLLFAYTSTGSSDPNSCTGRCGEGYYKGNVCQCDNECMSLNECCTDFKELCTTKAEEVAIPKDEDESEGLDASSMLPTDENPTEGPSSTAPTEGAASTAPTEGPSSTAPTEGAASTAPTEGPTTTASTEDPSSTAPTEGPSSTAPTEDPSSTASTEGPASTAPTEGPTTAASTEDPSSIAPTEGPSSVGPTEDPFNAAPTDGPSGAGPTEDPFNAAPRDGPSSAGPTEDPFNAAPRDGPSSAGPTEDPSSTAPTEGPTTAASTEDPLSSAPTEGPSSAGPTEDPSSTAPTEGPTTASSTEGPLSSVPTEGPSSAGPTEDPSSTAPTEGPTTAASTEDPSSTAPTEGPSSVATPVPKKTLSTPAPTKKPRKPKRPTRPSKDKNDKPNSKESLKDPSSVAPIIPEENPLEPSFDKNGIKDYQADDYDTNLCSGRPVSGLTTLRNGTTVVFRGHYFWTLDKHRNPDPPQLITKVWGIPSPIDTVYTRCNCLGKTYFFKGKNYWRFENGVMDPGFPKPITQGFGQIDHITAALSIPEYRSRKESVIFFRRAAALGQVITISRTWKGFPTVVTSAVSVPSRVKEGYKYYVFSQNKYYSIKMEREKPAILKPAQGPKENAATSFFKCPATQKN</sequence>
<evidence type="ECO:0000256" key="8">
    <source>
        <dbReference type="SAM" id="MobiDB-lite"/>
    </source>
</evidence>
<dbReference type="Gene3D" id="2.110.10.10">
    <property type="entry name" value="Hemopexin-like domain"/>
    <property type="match status" value="1"/>
</dbReference>
<feature type="chain" id="PRO_5019727107" evidence="9">
    <location>
        <begin position="20"/>
        <end position="634"/>
    </location>
</feature>
<dbReference type="InterPro" id="IPR001212">
    <property type="entry name" value="Somatomedin_B_dom"/>
</dbReference>
<accession>A0A498MBZ9</accession>
<feature type="compositionally biased region" description="Basic and acidic residues" evidence="8">
    <location>
        <begin position="384"/>
        <end position="399"/>
    </location>
</feature>
<dbReference type="InterPro" id="IPR018487">
    <property type="entry name" value="Hemopexin-like_repeat"/>
</dbReference>